<dbReference type="PROSITE" id="PS50042">
    <property type="entry name" value="CNMP_BINDING_3"/>
    <property type="match status" value="1"/>
</dbReference>
<dbReference type="Gene3D" id="2.60.120.10">
    <property type="entry name" value="Jelly Rolls"/>
    <property type="match status" value="1"/>
</dbReference>
<comment type="caution">
    <text evidence="2">The sequence shown here is derived from an EMBL/GenBank/DDBJ whole genome shotgun (WGS) entry which is preliminary data.</text>
</comment>
<dbReference type="RefSeq" id="WP_207328586.1">
    <property type="nucleotide sequence ID" value="NZ_JAFMYW010000002.1"/>
</dbReference>
<accession>A0ABS3JGV0</accession>
<dbReference type="SUPFAM" id="SSF51206">
    <property type="entry name" value="cAMP-binding domain-like"/>
    <property type="match status" value="1"/>
</dbReference>
<dbReference type="SMART" id="SM00100">
    <property type="entry name" value="cNMP"/>
    <property type="match status" value="1"/>
</dbReference>
<evidence type="ECO:0000313" key="2">
    <source>
        <dbReference type="EMBL" id="MBO0948628.1"/>
    </source>
</evidence>
<dbReference type="InterPro" id="IPR014710">
    <property type="entry name" value="RmlC-like_jellyroll"/>
</dbReference>
<reference evidence="2 3" key="1">
    <citation type="submission" date="2021-03" db="EMBL/GenBank/DDBJ databases">
        <title>Fibrella sp. HMF5405 genome sequencing and assembly.</title>
        <authorList>
            <person name="Kang H."/>
            <person name="Kim H."/>
            <person name="Bae S."/>
            <person name="Joh K."/>
        </authorList>
    </citation>
    <scope>NUCLEOTIDE SEQUENCE [LARGE SCALE GENOMIC DNA]</scope>
    <source>
        <strain evidence="2 3">HMF5405</strain>
    </source>
</reference>
<feature type="domain" description="Cyclic nucleotide-binding" evidence="1">
    <location>
        <begin position="28"/>
        <end position="126"/>
    </location>
</feature>
<dbReference type="EMBL" id="JAFMYW010000002">
    <property type="protein sequence ID" value="MBO0948628.1"/>
    <property type="molecule type" value="Genomic_DNA"/>
</dbReference>
<name>A0ABS3JGV0_9BACT</name>
<protein>
    <submittedName>
        <fullName evidence="2">Crp/Fnr family transcriptional regulator</fullName>
    </submittedName>
</protein>
<dbReference type="Proteomes" id="UP000664628">
    <property type="component" value="Unassembled WGS sequence"/>
</dbReference>
<organism evidence="2 3">
    <name type="scientific">Fibrella forsythiae</name>
    <dbReference type="NCBI Taxonomy" id="2817061"/>
    <lineage>
        <taxon>Bacteria</taxon>
        <taxon>Pseudomonadati</taxon>
        <taxon>Bacteroidota</taxon>
        <taxon>Cytophagia</taxon>
        <taxon>Cytophagales</taxon>
        <taxon>Spirosomataceae</taxon>
        <taxon>Fibrella</taxon>
    </lineage>
</organism>
<sequence length="202" mass="22897">MKSNVSTKNPASATGTFAAIFPEFAPYPDLILQLCTLLKRHILRPGQLLVTAGDQNDRFYFIASGMVRGVYHNDTDDSTITSWFETEGGYVAIPHSYFKNEPSLESIEALETGIAFSVSRADLQHLQVTNPAMGMVGRAILVRYMVQMEHQLRALRMTTAKQRVDYFRVHFPTIYKRAPLRHIASFLSMTPQTLSKIRNIRE</sequence>
<dbReference type="InterPro" id="IPR018490">
    <property type="entry name" value="cNMP-bd_dom_sf"/>
</dbReference>
<dbReference type="CDD" id="cd00038">
    <property type="entry name" value="CAP_ED"/>
    <property type="match status" value="1"/>
</dbReference>
<proteinExistence type="predicted"/>
<dbReference type="InterPro" id="IPR000595">
    <property type="entry name" value="cNMP-bd_dom"/>
</dbReference>
<keyword evidence="3" id="KW-1185">Reference proteome</keyword>
<evidence type="ECO:0000313" key="3">
    <source>
        <dbReference type="Proteomes" id="UP000664628"/>
    </source>
</evidence>
<evidence type="ECO:0000259" key="1">
    <source>
        <dbReference type="PROSITE" id="PS50042"/>
    </source>
</evidence>
<dbReference type="Pfam" id="PF00027">
    <property type="entry name" value="cNMP_binding"/>
    <property type="match status" value="1"/>
</dbReference>
<gene>
    <name evidence="2" type="ORF">J2I46_08560</name>
</gene>